<dbReference type="EMBL" id="CP158297">
    <property type="protein sequence ID" value="XBV83885.1"/>
    <property type="molecule type" value="Genomic_DNA"/>
</dbReference>
<dbReference type="InterPro" id="IPR050471">
    <property type="entry name" value="AB_hydrolase"/>
</dbReference>
<dbReference type="AlphaFoldDB" id="A0AAU7U606"/>
<gene>
    <name evidence="2" type="ORF">ABOD76_02220</name>
</gene>
<sequence>MTHDSFVTPGRPHHLQLSDGRRFAWCEWGPPDGLPAVFCTGAAMSGTLGFGVLQLMDVGVRLIAPDRPGLGRSDAHPGKTLLSWTQDVRQLLDHLGQQTAVGVGFSQGAPFALALAATGVTLATAVVSGQDELAHPRVRPHVHPDVNSMLNAIDADAERFEQHFAGFATADGLWDLILGMSGPEDRAFYRQPAFDHAYRRALQEGFSQGASGYARDLVNALRPWPFAVEQITTSVDLWYGARDTSTVHAPDFGRTLASRLPNATLHLLEHEGGALLWTRAAEILRTLCARAAAVPTRT</sequence>
<dbReference type="SUPFAM" id="SSF53474">
    <property type="entry name" value="alpha/beta-Hydrolases"/>
    <property type="match status" value="1"/>
</dbReference>
<dbReference type="GO" id="GO:0016787">
    <property type="term" value="F:hydrolase activity"/>
    <property type="evidence" value="ECO:0007669"/>
    <property type="project" value="UniProtKB-KW"/>
</dbReference>
<dbReference type="Gene3D" id="3.40.50.1820">
    <property type="entry name" value="alpha/beta hydrolase"/>
    <property type="match status" value="1"/>
</dbReference>
<dbReference type="RefSeq" id="WP_350241712.1">
    <property type="nucleotide sequence ID" value="NZ_CP158297.1"/>
</dbReference>
<evidence type="ECO:0000313" key="2">
    <source>
        <dbReference type="EMBL" id="XBV83885.1"/>
    </source>
</evidence>
<reference evidence="2" key="1">
    <citation type="submission" date="2024-06" db="EMBL/GenBank/DDBJ databases">
        <title>Draft Genome Sequence of Deinococcus sonorensis Type Strain KR-87, a Biofilm Producing Representative of the Genus Deinococcus.</title>
        <authorList>
            <person name="Boren L.S."/>
            <person name="Grosso R.A."/>
            <person name="Hugenberg-Cox A.N."/>
            <person name="Hill J.T.E."/>
            <person name="Albert C.M."/>
            <person name="Tuohy J.M."/>
        </authorList>
    </citation>
    <scope>NUCLEOTIDE SEQUENCE</scope>
    <source>
        <strain evidence="2">KR-87</strain>
        <plasmid evidence="2">pDson01</plasmid>
    </source>
</reference>
<accession>A0AAU7U606</accession>
<dbReference type="PANTHER" id="PTHR43433">
    <property type="entry name" value="HYDROLASE, ALPHA/BETA FOLD FAMILY PROTEIN"/>
    <property type="match status" value="1"/>
</dbReference>
<dbReference type="InterPro" id="IPR029058">
    <property type="entry name" value="AB_hydrolase_fold"/>
</dbReference>
<organism evidence="2">
    <name type="scientific">Deinococcus sonorensis KR-87</name>
    <dbReference type="NCBI Taxonomy" id="694439"/>
    <lineage>
        <taxon>Bacteria</taxon>
        <taxon>Thermotogati</taxon>
        <taxon>Deinococcota</taxon>
        <taxon>Deinococci</taxon>
        <taxon>Deinococcales</taxon>
        <taxon>Deinococcaceae</taxon>
        <taxon>Deinococcus</taxon>
    </lineage>
</organism>
<proteinExistence type="predicted"/>
<dbReference type="Pfam" id="PF00561">
    <property type="entry name" value="Abhydrolase_1"/>
    <property type="match status" value="1"/>
</dbReference>
<dbReference type="KEGG" id="dsc:ABOD76_02220"/>
<evidence type="ECO:0000259" key="1">
    <source>
        <dbReference type="Pfam" id="PF00561"/>
    </source>
</evidence>
<feature type="domain" description="AB hydrolase-1" evidence="1">
    <location>
        <begin position="37"/>
        <end position="127"/>
    </location>
</feature>
<dbReference type="InterPro" id="IPR000073">
    <property type="entry name" value="AB_hydrolase_1"/>
</dbReference>
<geneLocation type="plasmid" evidence="2">
    <name>pDson01</name>
</geneLocation>
<protein>
    <submittedName>
        <fullName evidence="2">Alpha/beta hydrolase</fullName>
    </submittedName>
</protein>
<name>A0AAU7U606_9DEIO</name>
<dbReference type="PANTHER" id="PTHR43433:SF10">
    <property type="entry name" value="AB HYDROLASE-1 DOMAIN-CONTAINING PROTEIN"/>
    <property type="match status" value="1"/>
</dbReference>
<keyword evidence="2" id="KW-0378">Hydrolase</keyword>
<keyword evidence="2" id="KW-0614">Plasmid</keyword>